<dbReference type="EMBL" id="DS239149">
    <property type="protein sequence ID" value="EDP34840.1"/>
    <property type="molecule type" value="Genomic_DNA"/>
</dbReference>
<reference evidence="1" key="1">
    <citation type="journal article" date="2007" name="Science">
        <title>Draft genome of the filarial nematode parasite Brugia malayi.</title>
        <authorList>
            <person name="Ghedin E."/>
            <person name="Wang S."/>
            <person name="Spiro D."/>
            <person name="Caler E."/>
            <person name="Zhao Q."/>
            <person name="Crabtree J."/>
            <person name="Allen J.E."/>
            <person name="Delcher A.L."/>
            <person name="Guiliano D.B."/>
            <person name="Miranda-Saavedra D."/>
            <person name="Angiuoli S.V."/>
            <person name="Creasy T."/>
            <person name="Amedeo P."/>
            <person name="Haas B."/>
            <person name="El-Sayed N.M."/>
            <person name="Wortman J.R."/>
            <person name="Feldblyum T."/>
            <person name="Tallon L."/>
            <person name="Schatz M."/>
            <person name="Shumway M."/>
            <person name="Koo H."/>
            <person name="Salzberg S.L."/>
            <person name="Schobel S."/>
            <person name="Pertea M."/>
            <person name="Pop M."/>
            <person name="White O."/>
            <person name="Barton G.J."/>
            <person name="Carlow C.K."/>
            <person name="Crawford M.J."/>
            <person name="Daub J."/>
            <person name="Dimmic M.W."/>
            <person name="Estes C.F."/>
            <person name="Foster J.M."/>
            <person name="Ganatra M."/>
            <person name="Gregory W.F."/>
            <person name="Johnson N.M."/>
            <person name="Jin J."/>
            <person name="Komuniecki R."/>
            <person name="Korf I."/>
            <person name="Kumar S."/>
            <person name="Laney S."/>
            <person name="Li B.W."/>
            <person name="Li W."/>
            <person name="Lindblom T.H."/>
            <person name="Lustigman S."/>
            <person name="Ma D."/>
            <person name="Maina C.V."/>
            <person name="Martin D.M."/>
            <person name="McCarter J.P."/>
            <person name="McReynolds L."/>
            <person name="Mitreva M."/>
            <person name="Nutman T.B."/>
            <person name="Parkinson J."/>
            <person name="Peregrin-Alvarez J.M."/>
            <person name="Poole C."/>
            <person name="Ren Q."/>
            <person name="Saunders L."/>
            <person name="Sluder A.E."/>
            <person name="Smith K."/>
            <person name="Stanke M."/>
            <person name="Unnasch T.R."/>
            <person name="Ware J."/>
            <person name="Wei A.D."/>
            <person name="Weil G."/>
            <person name="Williams D.J."/>
            <person name="Zhang Y."/>
            <person name="Williams S.A."/>
            <person name="Fraser-Liggett C."/>
            <person name="Slatko B."/>
            <person name="Blaxter M.L."/>
            <person name="Scott A.L."/>
        </authorList>
    </citation>
    <scope>NUCLEOTIDE SEQUENCE [LARGE SCALE GENOMIC DNA]</scope>
</reference>
<gene>
    <name evidence="1" type="ORF">Bm1_24290</name>
</gene>
<organism evidence="1">
    <name type="scientific">Brugia malayi</name>
    <name type="common">Filarial nematode worm</name>
    <dbReference type="NCBI Taxonomy" id="6279"/>
    <lineage>
        <taxon>Eukaryota</taxon>
        <taxon>Metazoa</taxon>
        <taxon>Ecdysozoa</taxon>
        <taxon>Nematoda</taxon>
        <taxon>Chromadorea</taxon>
        <taxon>Rhabditida</taxon>
        <taxon>Spirurina</taxon>
        <taxon>Spiruromorpha</taxon>
        <taxon>Filarioidea</taxon>
        <taxon>Onchocercidae</taxon>
        <taxon>Brugia</taxon>
    </lineage>
</organism>
<accession>A8PFP0</accession>
<protein>
    <submittedName>
        <fullName evidence="1">Uncharacterized protein</fullName>
    </submittedName>
</protein>
<dbReference type="Gene3D" id="1.20.5.1890">
    <property type="match status" value="1"/>
</dbReference>
<dbReference type="AlphaFoldDB" id="A8PFP0"/>
<name>A8PFP0_BRUMA</name>
<proteinExistence type="predicted"/>
<sequence>MQGDIVIELDVEDDSNSTTKFKRRVTNKLLMMEKSPDKKYDPENVKLQYLSDSLRQEFLQQLKETQQRSCQNRNNLLLLIKWLSISNSTLAAKLILQRNDVIAKRINGNLMVAPCKSEQSTIENIEFKGDLISKFEIERINAELEILTQTQKAINSIPHQMKDELFWQEISEEGEEIIKQMGKEFNEIVLPIEEEFENVITH</sequence>
<evidence type="ECO:0000313" key="1">
    <source>
        <dbReference type="EMBL" id="EDP34840.1"/>
    </source>
</evidence>